<name>A0A5B9Q8S4_9BACT</name>
<dbReference type="InterPro" id="IPR000086">
    <property type="entry name" value="NUDIX_hydrolase_dom"/>
</dbReference>
<dbReference type="PANTHER" id="PTHR11839:SF18">
    <property type="entry name" value="NUDIX HYDROLASE DOMAIN-CONTAINING PROTEIN"/>
    <property type="match status" value="1"/>
</dbReference>
<dbReference type="GO" id="GO:0016787">
    <property type="term" value="F:hydrolase activity"/>
    <property type="evidence" value="ECO:0007669"/>
    <property type="project" value="UniProtKB-KW"/>
</dbReference>
<dbReference type="CDD" id="cd03424">
    <property type="entry name" value="NUDIX_ADPRase_Nudt5_UGPPase_Nudt14"/>
    <property type="match status" value="1"/>
</dbReference>
<proteinExistence type="inferred from homology"/>
<evidence type="ECO:0000313" key="10">
    <source>
        <dbReference type="Proteomes" id="UP000323917"/>
    </source>
</evidence>
<organism evidence="9 10">
    <name type="scientific">Bythopirellula goksoeyrii</name>
    <dbReference type="NCBI Taxonomy" id="1400387"/>
    <lineage>
        <taxon>Bacteria</taxon>
        <taxon>Pseudomonadati</taxon>
        <taxon>Planctomycetota</taxon>
        <taxon>Planctomycetia</taxon>
        <taxon>Pirellulales</taxon>
        <taxon>Lacipirellulaceae</taxon>
        <taxon>Bythopirellula</taxon>
    </lineage>
</organism>
<feature type="domain" description="Nudix hydrolase" evidence="8">
    <location>
        <begin position="36"/>
        <end position="164"/>
    </location>
</feature>
<evidence type="ECO:0000313" key="9">
    <source>
        <dbReference type="EMBL" id="QEG34080.1"/>
    </source>
</evidence>
<dbReference type="KEGG" id="bgok:Pr1d_13520"/>
<dbReference type="Gene3D" id="3.90.79.10">
    <property type="entry name" value="Nucleoside Triphosphate Pyrophosphohydrolase"/>
    <property type="match status" value="1"/>
</dbReference>
<protein>
    <recommendedName>
        <fullName evidence="4">GDP-mannose pyrophosphatase</fullName>
    </recommendedName>
    <alternativeName>
        <fullName evidence="6">GDP-mannose hydrolase</fullName>
    </alternativeName>
    <alternativeName>
        <fullName evidence="7">GDPMK</fullName>
    </alternativeName>
</protein>
<comment type="cofactor">
    <cofactor evidence="2">
        <name>Mg(2+)</name>
        <dbReference type="ChEBI" id="CHEBI:18420"/>
    </cofactor>
</comment>
<dbReference type="GO" id="GO:0019693">
    <property type="term" value="P:ribose phosphate metabolic process"/>
    <property type="evidence" value="ECO:0007669"/>
    <property type="project" value="TreeGrafter"/>
</dbReference>
<keyword evidence="10" id="KW-1185">Reference proteome</keyword>
<evidence type="ECO:0000256" key="2">
    <source>
        <dbReference type="ARBA" id="ARBA00001946"/>
    </source>
</evidence>
<comment type="catalytic activity">
    <reaction evidence="1">
        <text>GDP-alpha-D-mannose + H2O = alpha-D-mannose 1-phosphate + GMP + 2 H(+)</text>
        <dbReference type="Rhea" id="RHEA:27978"/>
        <dbReference type="ChEBI" id="CHEBI:15377"/>
        <dbReference type="ChEBI" id="CHEBI:15378"/>
        <dbReference type="ChEBI" id="CHEBI:57527"/>
        <dbReference type="ChEBI" id="CHEBI:58115"/>
        <dbReference type="ChEBI" id="CHEBI:58409"/>
    </reaction>
</comment>
<evidence type="ECO:0000256" key="3">
    <source>
        <dbReference type="ARBA" id="ARBA00007275"/>
    </source>
</evidence>
<comment type="similarity">
    <text evidence="3">Belongs to the Nudix hydrolase family. NudK subfamily.</text>
</comment>
<evidence type="ECO:0000256" key="4">
    <source>
        <dbReference type="ARBA" id="ARBA00016377"/>
    </source>
</evidence>
<dbReference type="GO" id="GO:0006753">
    <property type="term" value="P:nucleoside phosphate metabolic process"/>
    <property type="evidence" value="ECO:0007669"/>
    <property type="project" value="TreeGrafter"/>
</dbReference>
<dbReference type="RefSeq" id="WP_148072774.1">
    <property type="nucleotide sequence ID" value="NZ_CP042913.1"/>
</dbReference>
<dbReference type="PROSITE" id="PS51462">
    <property type="entry name" value="NUDIX"/>
    <property type="match status" value="1"/>
</dbReference>
<evidence type="ECO:0000256" key="1">
    <source>
        <dbReference type="ARBA" id="ARBA00000847"/>
    </source>
</evidence>
<evidence type="ECO:0000256" key="6">
    <source>
        <dbReference type="ARBA" id="ARBA00032162"/>
    </source>
</evidence>
<dbReference type="SUPFAM" id="SSF55811">
    <property type="entry name" value="Nudix"/>
    <property type="match status" value="1"/>
</dbReference>
<dbReference type="OrthoDB" id="9806150at2"/>
<reference evidence="9 10" key="1">
    <citation type="submission" date="2019-08" db="EMBL/GenBank/DDBJ databases">
        <title>Deep-cultivation of Planctomycetes and their phenomic and genomic characterization uncovers novel biology.</title>
        <authorList>
            <person name="Wiegand S."/>
            <person name="Jogler M."/>
            <person name="Boedeker C."/>
            <person name="Pinto D."/>
            <person name="Vollmers J."/>
            <person name="Rivas-Marin E."/>
            <person name="Kohn T."/>
            <person name="Peeters S.H."/>
            <person name="Heuer A."/>
            <person name="Rast P."/>
            <person name="Oberbeckmann S."/>
            <person name="Bunk B."/>
            <person name="Jeske O."/>
            <person name="Meyerdierks A."/>
            <person name="Storesund J.E."/>
            <person name="Kallscheuer N."/>
            <person name="Luecker S."/>
            <person name="Lage O.M."/>
            <person name="Pohl T."/>
            <person name="Merkel B.J."/>
            <person name="Hornburger P."/>
            <person name="Mueller R.-W."/>
            <person name="Bruemmer F."/>
            <person name="Labrenz M."/>
            <person name="Spormann A.M."/>
            <person name="Op den Camp H."/>
            <person name="Overmann J."/>
            <person name="Amann R."/>
            <person name="Jetten M.S.M."/>
            <person name="Mascher T."/>
            <person name="Medema M.H."/>
            <person name="Devos D.P."/>
            <person name="Kaster A.-K."/>
            <person name="Ovreas L."/>
            <person name="Rohde M."/>
            <person name="Galperin M.Y."/>
            <person name="Jogler C."/>
        </authorList>
    </citation>
    <scope>NUCLEOTIDE SEQUENCE [LARGE SCALE GENOMIC DNA]</scope>
    <source>
        <strain evidence="9 10">Pr1d</strain>
    </source>
</reference>
<accession>A0A5B9Q8S4</accession>
<dbReference type="Proteomes" id="UP000323917">
    <property type="component" value="Chromosome"/>
</dbReference>
<gene>
    <name evidence="9" type="primary">nudF</name>
    <name evidence="9" type="ORF">Pr1d_13520</name>
</gene>
<dbReference type="AlphaFoldDB" id="A0A5B9Q8S4"/>
<dbReference type="InterPro" id="IPR015797">
    <property type="entry name" value="NUDIX_hydrolase-like_dom_sf"/>
</dbReference>
<dbReference type="PANTHER" id="PTHR11839">
    <property type="entry name" value="UDP/ADP-SUGAR PYROPHOSPHATASE"/>
    <property type="match status" value="1"/>
</dbReference>
<evidence type="ECO:0000256" key="5">
    <source>
        <dbReference type="ARBA" id="ARBA00022801"/>
    </source>
</evidence>
<evidence type="ECO:0000256" key="7">
    <source>
        <dbReference type="ARBA" id="ARBA00032272"/>
    </source>
</evidence>
<dbReference type="Pfam" id="PF00293">
    <property type="entry name" value="NUDIX"/>
    <property type="match status" value="1"/>
</dbReference>
<sequence>MSEKSKLLLKTSRFRVVEHTLQAGDGQSVVHRQVIEHPGSVAIIPLLEGNRVCLIRNYRIAVKKTLIELPAGTIEPPDSPSETAIRELKEETGFEAQSWQELPSFYLSPGILRERMHLFVAENLTVGSTAREAGEDIENLIVPWEDAVAMAMRGEIEDAKTLVGILSWDRVRGS</sequence>
<dbReference type="EMBL" id="CP042913">
    <property type="protein sequence ID" value="QEG34080.1"/>
    <property type="molecule type" value="Genomic_DNA"/>
</dbReference>
<evidence type="ECO:0000259" key="8">
    <source>
        <dbReference type="PROSITE" id="PS51462"/>
    </source>
</evidence>
<keyword evidence="5 9" id="KW-0378">Hydrolase</keyword>